<evidence type="ECO:0000313" key="8">
    <source>
        <dbReference type="Proteomes" id="UP000503399"/>
    </source>
</evidence>
<dbReference type="NCBIfam" id="TIGR03534">
    <property type="entry name" value="RF_mod_PrmC"/>
    <property type="match status" value="1"/>
</dbReference>
<evidence type="ECO:0000256" key="2">
    <source>
        <dbReference type="ARBA" id="ARBA00022679"/>
    </source>
</evidence>
<evidence type="ECO:0000259" key="5">
    <source>
        <dbReference type="Pfam" id="PF13649"/>
    </source>
</evidence>
<dbReference type="InterPro" id="IPR050320">
    <property type="entry name" value="N5-glutamine_MTase"/>
</dbReference>
<dbReference type="KEGG" id="hfv:R50_0624"/>
<gene>
    <name evidence="4 7" type="primary">prmC</name>
    <name evidence="7" type="ORF">R50_0624</name>
</gene>
<dbReference type="EMBL" id="LR778114">
    <property type="protein sequence ID" value="CAB1128130.1"/>
    <property type="molecule type" value="Genomic_DNA"/>
</dbReference>
<dbReference type="InterPro" id="IPR004556">
    <property type="entry name" value="HemK-like"/>
</dbReference>
<dbReference type="Pfam" id="PF13649">
    <property type="entry name" value="Methyltransf_25"/>
    <property type="match status" value="1"/>
</dbReference>
<feature type="domain" description="Release factor glutamine methyltransferase N-terminal" evidence="6">
    <location>
        <begin position="7"/>
        <end position="79"/>
    </location>
</feature>
<dbReference type="CDD" id="cd02440">
    <property type="entry name" value="AdoMet_MTases"/>
    <property type="match status" value="1"/>
</dbReference>
<dbReference type="Gene3D" id="1.10.8.10">
    <property type="entry name" value="DNA helicase RuvA subunit, C-terminal domain"/>
    <property type="match status" value="1"/>
</dbReference>
<keyword evidence="1 4" id="KW-0489">Methyltransferase</keyword>
<name>A0A6F8ZEN8_9FIRM</name>
<comment type="function">
    <text evidence="4">Methylates the class 1 translation termination release factors RF1/PrfA and RF2/PrfB on the glutamine residue of the universally conserved GGQ motif.</text>
</comment>
<keyword evidence="2 4" id="KW-0808">Transferase</keyword>
<reference evidence="7 8" key="1">
    <citation type="submission" date="2020-02" db="EMBL/GenBank/DDBJ databases">
        <authorList>
            <person name="Hogendoorn C."/>
        </authorList>
    </citation>
    <scope>NUCLEOTIDE SEQUENCE [LARGE SCALE GENOMIC DNA]</scope>
    <source>
        <strain evidence="7">R501</strain>
    </source>
</reference>
<evidence type="ECO:0000256" key="4">
    <source>
        <dbReference type="HAMAP-Rule" id="MF_02126"/>
    </source>
</evidence>
<dbReference type="InterPro" id="IPR040758">
    <property type="entry name" value="PrmC_N"/>
</dbReference>
<dbReference type="Gene3D" id="3.40.50.150">
    <property type="entry name" value="Vaccinia Virus protein VP39"/>
    <property type="match status" value="1"/>
</dbReference>
<feature type="domain" description="Methyltransferase" evidence="5">
    <location>
        <begin position="119"/>
        <end position="175"/>
    </location>
</feature>
<feature type="binding site" evidence="4">
    <location>
        <position position="187"/>
    </location>
    <ligand>
        <name>S-adenosyl-L-methionine</name>
        <dbReference type="ChEBI" id="CHEBI:59789"/>
    </ligand>
</feature>
<dbReference type="GO" id="GO:0102559">
    <property type="term" value="F:peptide chain release factor N(5)-glutamine methyltransferase activity"/>
    <property type="evidence" value="ECO:0007669"/>
    <property type="project" value="UniProtKB-EC"/>
</dbReference>
<accession>A0A6F8ZEN8</accession>
<proteinExistence type="inferred from homology"/>
<feature type="binding site" evidence="4">
    <location>
        <position position="170"/>
    </location>
    <ligand>
        <name>S-adenosyl-L-methionine</name>
        <dbReference type="ChEBI" id="CHEBI:59789"/>
    </ligand>
</feature>
<dbReference type="SUPFAM" id="SSF53335">
    <property type="entry name" value="S-adenosyl-L-methionine-dependent methyltransferases"/>
    <property type="match status" value="1"/>
</dbReference>
<dbReference type="InterPro" id="IPR029063">
    <property type="entry name" value="SAM-dependent_MTases_sf"/>
</dbReference>
<dbReference type="HAMAP" id="MF_02126">
    <property type="entry name" value="RF_methyltr_PrmC"/>
    <property type="match status" value="1"/>
</dbReference>
<evidence type="ECO:0000259" key="6">
    <source>
        <dbReference type="Pfam" id="PF17827"/>
    </source>
</evidence>
<comment type="catalytic activity">
    <reaction evidence="4">
        <text>L-glutaminyl-[peptide chain release factor] + S-adenosyl-L-methionine = N(5)-methyl-L-glutaminyl-[peptide chain release factor] + S-adenosyl-L-homocysteine + H(+)</text>
        <dbReference type="Rhea" id="RHEA:42896"/>
        <dbReference type="Rhea" id="RHEA-COMP:10271"/>
        <dbReference type="Rhea" id="RHEA-COMP:10272"/>
        <dbReference type="ChEBI" id="CHEBI:15378"/>
        <dbReference type="ChEBI" id="CHEBI:30011"/>
        <dbReference type="ChEBI" id="CHEBI:57856"/>
        <dbReference type="ChEBI" id="CHEBI:59789"/>
        <dbReference type="ChEBI" id="CHEBI:61891"/>
        <dbReference type="EC" id="2.1.1.297"/>
    </reaction>
</comment>
<keyword evidence="8" id="KW-1185">Reference proteome</keyword>
<dbReference type="AlphaFoldDB" id="A0A6F8ZEN8"/>
<dbReference type="InterPro" id="IPR019874">
    <property type="entry name" value="RF_methyltr_PrmC"/>
</dbReference>
<feature type="binding site" evidence="4">
    <location>
        <begin position="123"/>
        <end position="127"/>
    </location>
    <ligand>
        <name>S-adenosyl-L-methionine</name>
        <dbReference type="ChEBI" id="CHEBI:59789"/>
    </ligand>
</feature>
<dbReference type="PANTHER" id="PTHR18895">
    <property type="entry name" value="HEMK METHYLTRANSFERASE"/>
    <property type="match status" value="1"/>
</dbReference>
<comment type="caution">
    <text evidence="4">Lacks conserved residue(s) required for the propagation of feature annotation.</text>
</comment>
<organism evidence="7 8">
    <name type="scientific">Candidatus Hydrogenisulfobacillus filiaventi</name>
    <dbReference type="NCBI Taxonomy" id="2707344"/>
    <lineage>
        <taxon>Bacteria</taxon>
        <taxon>Bacillati</taxon>
        <taxon>Bacillota</taxon>
        <taxon>Clostridia</taxon>
        <taxon>Eubacteriales</taxon>
        <taxon>Clostridiales Family XVII. Incertae Sedis</taxon>
        <taxon>Candidatus Hydrogenisulfobacillus</taxon>
    </lineage>
</organism>
<dbReference type="PANTHER" id="PTHR18895:SF74">
    <property type="entry name" value="MTRF1L RELEASE FACTOR GLUTAMINE METHYLTRANSFERASE"/>
    <property type="match status" value="1"/>
</dbReference>
<evidence type="ECO:0000313" key="7">
    <source>
        <dbReference type="EMBL" id="CAB1128130.1"/>
    </source>
</evidence>
<dbReference type="EC" id="2.1.1.297" evidence="4"/>
<evidence type="ECO:0000256" key="1">
    <source>
        <dbReference type="ARBA" id="ARBA00022603"/>
    </source>
</evidence>
<evidence type="ECO:0000256" key="3">
    <source>
        <dbReference type="ARBA" id="ARBA00022691"/>
    </source>
</evidence>
<dbReference type="NCBIfam" id="TIGR00536">
    <property type="entry name" value="hemK_fam"/>
    <property type="match status" value="1"/>
</dbReference>
<dbReference type="Pfam" id="PF17827">
    <property type="entry name" value="PrmC_N"/>
    <property type="match status" value="1"/>
</dbReference>
<dbReference type="InterPro" id="IPR041698">
    <property type="entry name" value="Methyltransf_25"/>
</dbReference>
<feature type="binding site" evidence="4">
    <location>
        <position position="147"/>
    </location>
    <ligand>
        <name>S-adenosyl-L-methionine</name>
        <dbReference type="ChEBI" id="CHEBI:59789"/>
    </ligand>
</feature>
<keyword evidence="3 4" id="KW-0949">S-adenosyl-L-methionine</keyword>
<dbReference type="GO" id="GO:0032259">
    <property type="term" value="P:methylation"/>
    <property type="evidence" value="ECO:0007669"/>
    <property type="project" value="UniProtKB-KW"/>
</dbReference>
<protein>
    <recommendedName>
        <fullName evidence="4">Release factor glutamine methyltransferase</fullName>
        <shortName evidence="4">RF MTase</shortName>
        <ecNumber evidence="4">2.1.1.297</ecNumber>
    </recommendedName>
    <alternativeName>
        <fullName evidence="4">N5-glutamine methyltransferase PrmC</fullName>
    </alternativeName>
    <alternativeName>
        <fullName evidence="4">Protein-(glutamine-N5) MTase PrmC</fullName>
    </alternativeName>
    <alternativeName>
        <fullName evidence="4">Protein-glutamine N-methyltransferase PrmC</fullName>
    </alternativeName>
</protein>
<sequence length="281" mass="30216">MWAWQPALAEAVRRLKAAGIEDAAREGMLLLRAAYAGEGEAPVPFERLYAAPFPPAVAERFHRLAVRRARREPMAYLLGRREFYGLDLAVGPGVLVPRPETESLVEAALAVLPARRLTIVDVGTGSGAVALALAARGPAAWAVTAADVSPRALAVARANARRLGISLAGWYQGDLLPPGWWNAVVANLPYVAERERDQLPPELAWEPPEALFGGEDGLTVIRRLVAALPGTLTVPGWVLLEVAPDQVAAVNRLLAEAGLVPGPPRRDLAGRERVVWAERRT</sequence>
<dbReference type="Proteomes" id="UP000503399">
    <property type="component" value="Chromosome"/>
</dbReference>
<comment type="similarity">
    <text evidence="4">Belongs to the protein N5-glutamine methyltransferase family. PrmC subfamily.</text>
</comment>